<dbReference type="Gene3D" id="3.40.50.300">
    <property type="entry name" value="P-loop containing nucleotide triphosphate hydrolases"/>
    <property type="match status" value="1"/>
</dbReference>
<dbReference type="Pfam" id="PF00005">
    <property type="entry name" value="ABC_tran"/>
    <property type="match status" value="1"/>
</dbReference>
<evidence type="ECO:0000256" key="2">
    <source>
        <dbReference type="ARBA" id="ARBA00022741"/>
    </source>
</evidence>
<evidence type="ECO:0000259" key="5">
    <source>
        <dbReference type="PROSITE" id="PS50893"/>
    </source>
</evidence>
<accession>A0A2A5B8Q9</accession>
<keyword evidence="2" id="KW-0547">Nucleotide-binding</keyword>
<dbReference type="InterPro" id="IPR017911">
    <property type="entry name" value="MacB-like_ATP-bd"/>
</dbReference>
<dbReference type="Proteomes" id="UP000218327">
    <property type="component" value="Unassembled WGS sequence"/>
</dbReference>
<dbReference type="PANTHER" id="PTHR42798">
    <property type="entry name" value="LIPOPROTEIN-RELEASING SYSTEM ATP-BINDING PROTEIN LOLD"/>
    <property type="match status" value="1"/>
</dbReference>
<dbReference type="SUPFAM" id="SSF52540">
    <property type="entry name" value="P-loop containing nucleoside triphosphate hydrolases"/>
    <property type="match status" value="1"/>
</dbReference>
<dbReference type="GO" id="GO:0016887">
    <property type="term" value="F:ATP hydrolysis activity"/>
    <property type="evidence" value="ECO:0007669"/>
    <property type="project" value="InterPro"/>
</dbReference>
<dbReference type="PROSITE" id="PS00211">
    <property type="entry name" value="ABC_TRANSPORTER_1"/>
    <property type="match status" value="1"/>
</dbReference>
<comment type="caution">
    <text evidence="6">The sequence shown here is derived from an EMBL/GenBank/DDBJ whole genome shotgun (WGS) entry which is preliminary data.</text>
</comment>
<sequence length="233" mass="25868">MALIELSSITKYYEMGDQVVKALDGIDIEIFKNDYVAFIGSSGSGKSTMLNILGCLDKPTTGQYYLNSKNVEIMDANELSEIRNLEIGFIFQSFNLLPRATALGNVMQPLVYRSIGLRKRKEMAMEALSRVGLEDRTDHLPNQLSGGQRQRVAIARALVTTPSILLADEPTGNLDSQTTIEIMQLFDELHAEGHTLIVVTHEDEIAQHCHRIIEMKDGKIFKDGTTASAKVTH</sequence>
<name>A0A2A5B8Q9_9GAMM</name>
<dbReference type="GO" id="GO:0005524">
    <property type="term" value="F:ATP binding"/>
    <property type="evidence" value="ECO:0007669"/>
    <property type="project" value="UniProtKB-KW"/>
</dbReference>
<gene>
    <name evidence="6" type="ORF">COA96_02080</name>
</gene>
<keyword evidence="3 6" id="KW-0067">ATP-binding</keyword>
<dbReference type="InterPro" id="IPR003593">
    <property type="entry name" value="AAA+_ATPase"/>
</dbReference>
<dbReference type="InterPro" id="IPR027417">
    <property type="entry name" value="P-loop_NTPase"/>
</dbReference>
<reference evidence="7" key="1">
    <citation type="submission" date="2017-08" db="EMBL/GenBank/DDBJ databases">
        <title>A dynamic microbial community with high functional redundancy inhabits the cold, oxic subseafloor aquifer.</title>
        <authorList>
            <person name="Tully B.J."/>
            <person name="Wheat C.G."/>
            <person name="Glazer B.T."/>
            <person name="Huber J.A."/>
        </authorList>
    </citation>
    <scope>NUCLEOTIDE SEQUENCE [LARGE SCALE GENOMIC DNA]</scope>
</reference>
<evidence type="ECO:0000313" key="6">
    <source>
        <dbReference type="EMBL" id="PCJ27974.1"/>
    </source>
</evidence>
<dbReference type="InterPro" id="IPR017871">
    <property type="entry name" value="ABC_transporter-like_CS"/>
</dbReference>
<dbReference type="PANTHER" id="PTHR42798:SF2">
    <property type="entry name" value="ABC TRANSPORTER ATP-BINDING PROTEIN MG467-RELATED"/>
    <property type="match status" value="1"/>
</dbReference>
<protein>
    <submittedName>
        <fullName evidence="6">Macrolide ABC transporter ATP-binding protein</fullName>
    </submittedName>
</protein>
<dbReference type="AlphaFoldDB" id="A0A2A5B8Q9"/>
<evidence type="ECO:0000256" key="3">
    <source>
        <dbReference type="ARBA" id="ARBA00022840"/>
    </source>
</evidence>
<dbReference type="GO" id="GO:0022857">
    <property type="term" value="F:transmembrane transporter activity"/>
    <property type="evidence" value="ECO:0007669"/>
    <property type="project" value="UniProtKB-ARBA"/>
</dbReference>
<keyword evidence="1" id="KW-0813">Transport</keyword>
<comment type="similarity">
    <text evidence="4">Belongs to the ABC transporter superfamily. Macrolide exporter (TC 3.A.1.122) family.</text>
</comment>
<dbReference type="CDD" id="cd03255">
    <property type="entry name" value="ABC_MJ0796_LolCDE_FtsE"/>
    <property type="match status" value="1"/>
</dbReference>
<organism evidence="6 7">
    <name type="scientific">SAR86 cluster bacterium</name>
    <dbReference type="NCBI Taxonomy" id="2030880"/>
    <lineage>
        <taxon>Bacteria</taxon>
        <taxon>Pseudomonadati</taxon>
        <taxon>Pseudomonadota</taxon>
        <taxon>Gammaproteobacteria</taxon>
        <taxon>SAR86 cluster</taxon>
    </lineage>
</organism>
<dbReference type="GO" id="GO:1902495">
    <property type="term" value="C:transmembrane transporter complex"/>
    <property type="evidence" value="ECO:0007669"/>
    <property type="project" value="UniProtKB-ARBA"/>
</dbReference>
<evidence type="ECO:0000313" key="7">
    <source>
        <dbReference type="Proteomes" id="UP000218327"/>
    </source>
</evidence>
<evidence type="ECO:0000256" key="4">
    <source>
        <dbReference type="ARBA" id="ARBA00038388"/>
    </source>
</evidence>
<dbReference type="SMART" id="SM00382">
    <property type="entry name" value="AAA"/>
    <property type="match status" value="1"/>
</dbReference>
<dbReference type="PROSITE" id="PS50893">
    <property type="entry name" value="ABC_TRANSPORTER_2"/>
    <property type="match status" value="1"/>
</dbReference>
<evidence type="ECO:0000256" key="1">
    <source>
        <dbReference type="ARBA" id="ARBA00022448"/>
    </source>
</evidence>
<feature type="domain" description="ABC transporter" evidence="5">
    <location>
        <begin position="4"/>
        <end position="231"/>
    </location>
</feature>
<dbReference type="EMBL" id="NVVJ01000004">
    <property type="protein sequence ID" value="PCJ27974.1"/>
    <property type="molecule type" value="Genomic_DNA"/>
</dbReference>
<proteinExistence type="inferred from homology"/>
<dbReference type="InterPro" id="IPR003439">
    <property type="entry name" value="ABC_transporter-like_ATP-bd"/>
</dbReference>
<dbReference type="FunFam" id="3.40.50.300:FF:000032">
    <property type="entry name" value="Export ABC transporter ATP-binding protein"/>
    <property type="match status" value="1"/>
</dbReference>